<gene>
    <name evidence="1" type="ORF">UFOVP324_2</name>
</gene>
<protein>
    <submittedName>
        <fullName evidence="1">Uncharacterized protein</fullName>
    </submittedName>
</protein>
<organism evidence="1">
    <name type="scientific">uncultured Caudovirales phage</name>
    <dbReference type="NCBI Taxonomy" id="2100421"/>
    <lineage>
        <taxon>Viruses</taxon>
        <taxon>Duplodnaviria</taxon>
        <taxon>Heunggongvirae</taxon>
        <taxon>Uroviricota</taxon>
        <taxon>Caudoviricetes</taxon>
        <taxon>Peduoviridae</taxon>
        <taxon>Maltschvirus</taxon>
        <taxon>Maltschvirus maltsch</taxon>
    </lineage>
</organism>
<name>A0A6J5LVR4_9CAUD</name>
<proteinExistence type="predicted"/>
<dbReference type="EMBL" id="LR796334">
    <property type="protein sequence ID" value="CAB4137036.1"/>
    <property type="molecule type" value="Genomic_DNA"/>
</dbReference>
<accession>A0A6J5LVR4</accession>
<reference evidence="1" key="1">
    <citation type="submission" date="2020-04" db="EMBL/GenBank/DDBJ databases">
        <authorList>
            <person name="Chiriac C."/>
            <person name="Salcher M."/>
            <person name="Ghai R."/>
            <person name="Kavagutti S V."/>
        </authorList>
    </citation>
    <scope>NUCLEOTIDE SEQUENCE</scope>
</reference>
<evidence type="ECO:0000313" key="1">
    <source>
        <dbReference type="EMBL" id="CAB4137036.1"/>
    </source>
</evidence>
<sequence length="114" mass="13035">MKLTERETIIIYAGLTNALIDHIDNDFRKNIFNKQSLKFKSNAVLKELEAITDKLYSKEASAEAVEQHIEAGNIMVKLYRIGIQMSDMDEIKHEGLNTQMNLLLKSYGIDGIEF</sequence>